<dbReference type="PANTHER" id="PTHR33499:SF43">
    <property type="entry name" value="TRANSPOSASE, PTTA_EN_SPM, PLANT"/>
    <property type="match status" value="1"/>
</dbReference>
<protein>
    <submittedName>
        <fullName evidence="3">TNP1/EN/SPM transposase</fullName>
    </submittedName>
</protein>
<feature type="compositionally biased region" description="Basic and acidic residues" evidence="1">
    <location>
        <begin position="336"/>
        <end position="353"/>
    </location>
</feature>
<feature type="compositionally biased region" description="Basic and acidic residues" evidence="1">
    <location>
        <begin position="399"/>
        <end position="425"/>
    </location>
</feature>
<proteinExistence type="predicted"/>
<feature type="region of interest" description="Disordered" evidence="1">
    <location>
        <begin position="336"/>
        <end position="361"/>
    </location>
</feature>
<feature type="domain" description="Transposase Tnp1/En/Spm-like" evidence="2">
    <location>
        <begin position="472"/>
        <end position="528"/>
    </location>
</feature>
<dbReference type="Pfam" id="PF03017">
    <property type="entry name" value="Transposase_23"/>
    <property type="match status" value="1"/>
</dbReference>
<name>A0A833RIN2_9POAL</name>
<feature type="region of interest" description="Disordered" evidence="1">
    <location>
        <begin position="382"/>
        <end position="460"/>
    </location>
</feature>
<dbReference type="OrthoDB" id="1734008at2759"/>
<comment type="caution">
    <text evidence="3">The sequence shown here is derived from an EMBL/GenBank/DDBJ whole genome shotgun (WGS) entry which is preliminary data.</text>
</comment>
<evidence type="ECO:0000313" key="4">
    <source>
        <dbReference type="Proteomes" id="UP000623129"/>
    </source>
</evidence>
<dbReference type="EMBL" id="SWLB01000001">
    <property type="protein sequence ID" value="KAF3341904.1"/>
    <property type="molecule type" value="Genomic_DNA"/>
</dbReference>
<evidence type="ECO:0000313" key="3">
    <source>
        <dbReference type="EMBL" id="KAF3341904.1"/>
    </source>
</evidence>
<dbReference type="InterPro" id="IPR004264">
    <property type="entry name" value="Transposase_23"/>
</dbReference>
<feature type="region of interest" description="Disordered" evidence="1">
    <location>
        <begin position="112"/>
        <end position="146"/>
    </location>
</feature>
<keyword evidence="4" id="KW-1185">Reference proteome</keyword>
<accession>A0A833RIN2</accession>
<gene>
    <name evidence="3" type="ORF">FCM35_KLT00542</name>
</gene>
<dbReference type="AlphaFoldDB" id="A0A833RIN2"/>
<dbReference type="PANTHER" id="PTHR33499">
    <property type="entry name" value="OS12G0282400 PROTEIN-RELATED"/>
    <property type="match status" value="1"/>
</dbReference>
<feature type="compositionally biased region" description="Basic and acidic residues" evidence="1">
    <location>
        <begin position="432"/>
        <end position="441"/>
    </location>
</feature>
<organism evidence="3 4">
    <name type="scientific">Carex littledalei</name>
    <dbReference type="NCBI Taxonomy" id="544730"/>
    <lineage>
        <taxon>Eukaryota</taxon>
        <taxon>Viridiplantae</taxon>
        <taxon>Streptophyta</taxon>
        <taxon>Embryophyta</taxon>
        <taxon>Tracheophyta</taxon>
        <taxon>Spermatophyta</taxon>
        <taxon>Magnoliopsida</taxon>
        <taxon>Liliopsida</taxon>
        <taxon>Poales</taxon>
        <taxon>Cyperaceae</taxon>
        <taxon>Cyperoideae</taxon>
        <taxon>Cariceae</taxon>
        <taxon>Carex</taxon>
        <taxon>Carex subgen. Euthyceras</taxon>
    </lineage>
</organism>
<evidence type="ECO:0000259" key="2">
    <source>
        <dbReference type="Pfam" id="PF03017"/>
    </source>
</evidence>
<evidence type="ECO:0000256" key="1">
    <source>
        <dbReference type="SAM" id="MobiDB-lite"/>
    </source>
</evidence>
<sequence>MAEGPSVRISRSITKTLLLVCKSPNYFVFFSRKGYLPREKAISPSFPARKGYFAIFLPLLYSRQNFLTELILSCDSPAPAALLRDSAPAALLRDSSPTALLCDFAPPLLNKMHTPSKRTARQQTYSNEDSHDESADNTQKSPAKRGYTKMRKIAKMADGKQLDINVNGYNQFNCQDATTFANYLGTLVRNGEEVPLIYMNWKDVPKYKKNRLWDLVKDQVMKSFGKKLREFRHSLKKKHYDTHDNYDARIADRDERVLPDQWKFLIGVWDSDKWQSKMDEMCKDQPELEHRDIRDGDLYGEIFGKDKNGRVRGLGLGPAPTDIWGDRAKSHRMVEEAREAQQKAEEDKRKMEEEREEEREEIRAMRAQMADMKAQLDKLANEKHGDPHQNNHHTVPVTDKGEACKRERPVGKQVDRQEKHGDAHQNNRPHVPRTDKGEVDRRKKHRDAHQNNHPRVPVTDKREDLARYRLCSIVRKCVVAEGFIVMDNPDFTIGGQKLGTQYVEVYVDKVIDPDEPLIRPYGTYEVMHQVDGKYIAWPKSLVKVICANFS</sequence>
<reference evidence="3" key="1">
    <citation type="submission" date="2020-01" db="EMBL/GenBank/DDBJ databases">
        <title>Genome sequence of Kobresia littledalei, the first chromosome-level genome in the family Cyperaceae.</title>
        <authorList>
            <person name="Qu G."/>
        </authorList>
    </citation>
    <scope>NUCLEOTIDE SEQUENCE</scope>
    <source>
        <strain evidence="3">C.B.Clarke</strain>
        <tissue evidence="3">Leaf</tissue>
    </source>
</reference>
<dbReference type="Proteomes" id="UP000623129">
    <property type="component" value="Unassembled WGS sequence"/>
</dbReference>